<dbReference type="AlphaFoldDB" id="A0A448Z8F3"/>
<dbReference type="PROSITE" id="PS00071">
    <property type="entry name" value="GAPDH"/>
    <property type="match status" value="1"/>
</dbReference>
<keyword evidence="5 9" id="KW-0520">NAD</keyword>
<dbReference type="SUPFAM" id="SSF55347">
    <property type="entry name" value="Glyceraldehyde-3-phosphate dehydrogenase-like, C-terminal domain"/>
    <property type="match status" value="1"/>
</dbReference>
<evidence type="ECO:0000256" key="5">
    <source>
        <dbReference type="ARBA" id="ARBA00023027"/>
    </source>
</evidence>
<dbReference type="PANTHER" id="PTHR10836:SF76">
    <property type="entry name" value="GLYCERALDEHYDE-3-PHOSPHATE DEHYDROGENASE-RELATED"/>
    <property type="match status" value="1"/>
</dbReference>
<evidence type="ECO:0000256" key="9">
    <source>
        <dbReference type="PIRSR" id="PIRSR000149-3"/>
    </source>
</evidence>
<dbReference type="CDD" id="cd18126">
    <property type="entry name" value="GAPDH_I_C"/>
    <property type="match status" value="1"/>
</dbReference>
<evidence type="ECO:0000259" key="13">
    <source>
        <dbReference type="SMART" id="SM00846"/>
    </source>
</evidence>
<comment type="pathway">
    <text evidence="1 12">Carbohydrate degradation; glycolysis; pyruvate from D-glyceraldehyde 3-phosphate: step 1/5.</text>
</comment>
<dbReference type="Pfam" id="PF00044">
    <property type="entry name" value="Gp_dh_N"/>
    <property type="match status" value="1"/>
</dbReference>
<dbReference type="InterPro" id="IPR020828">
    <property type="entry name" value="GlycerAld_3-P_DH_NAD(P)-bd"/>
</dbReference>
<dbReference type="SMART" id="SM00846">
    <property type="entry name" value="Gp_dh_N"/>
    <property type="match status" value="1"/>
</dbReference>
<evidence type="ECO:0000256" key="6">
    <source>
        <dbReference type="ARBA" id="ARBA00023152"/>
    </source>
</evidence>
<feature type="binding site" evidence="8">
    <location>
        <begin position="211"/>
        <end position="212"/>
    </location>
    <ligand>
        <name>D-glyceraldehyde 3-phosphate</name>
        <dbReference type="ChEBI" id="CHEBI:59776"/>
    </ligand>
</feature>
<dbReference type="PIRSF" id="PIRSF000149">
    <property type="entry name" value="GAP_DH"/>
    <property type="match status" value="1"/>
</dbReference>
<dbReference type="GO" id="GO:0050661">
    <property type="term" value="F:NADP binding"/>
    <property type="evidence" value="ECO:0007669"/>
    <property type="project" value="InterPro"/>
</dbReference>
<evidence type="ECO:0000256" key="2">
    <source>
        <dbReference type="ARBA" id="ARBA00007406"/>
    </source>
</evidence>
<organism evidence="14 15">
    <name type="scientific">Pseudo-nitzschia multistriata</name>
    <dbReference type="NCBI Taxonomy" id="183589"/>
    <lineage>
        <taxon>Eukaryota</taxon>
        <taxon>Sar</taxon>
        <taxon>Stramenopiles</taxon>
        <taxon>Ochrophyta</taxon>
        <taxon>Bacillariophyta</taxon>
        <taxon>Bacillariophyceae</taxon>
        <taxon>Bacillariophycidae</taxon>
        <taxon>Bacillariales</taxon>
        <taxon>Bacillariaceae</taxon>
        <taxon>Pseudo-nitzschia</taxon>
    </lineage>
</organism>
<proteinExistence type="inferred from homology"/>
<feature type="binding site" evidence="9">
    <location>
        <position position="121"/>
    </location>
    <ligand>
        <name>NAD(+)</name>
        <dbReference type="ChEBI" id="CHEBI:57540"/>
    </ligand>
</feature>
<dbReference type="NCBIfam" id="TIGR01534">
    <property type="entry name" value="GAPDH-I"/>
    <property type="match status" value="1"/>
</dbReference>
<keyword evidence="9" id="KW-0547">Nucleotide-binding</keyword>
<dbReference type="InterPro" id="IPR036291">
    <property type="entry name" value="NAD(P)-bd_dom_sf"/>
</dbReference>
<dbReference type="GO" id="GO:0006006">
    <property type="term" value="P:glucose metabolic process"/>
    <property type="evidence" value="ECO:0007669"/>
    <property type="project" value="InterPro"/>
</dbReference>
<dbReference type="Pfam" id="PF02800">
    <property type="entry name" value="Gp_dh_C"/>
    <property type="match status" value="1"/>
</dbReference>
<feature type="binding site" evidence="8">
    <location>
        <position position="234"/>
    </location>
    <ligand>
        <name>D-glyceraldehyde 3-phosphate</name>
        <dbReference type="ChEBI" id="CHEBI:59776"/>
    </ligand>
</feature>
<keyword evidence="4 12" id="KW-0560">Oxidoreductase</keyword>
<dbReference type="InterPro" id="IPR020829">
    <property type="entry name" value="GlycerAld_3-P_DH_cat"/>
</dbReference>
<feature type="binding site" evidence="9">
    <location>
        <position position="34"/>
    </location>
    <ligand>
        <name>NAD(+)</name>
        <dbReference type="ChEBI" id="CHEBI:57540"/>
    </ligand>
</feature>
<feature type="binding site" evidence="9">
    <location>
        <position position="322"/>
    </location>
    <ligand>
        <name>NAD(+)</name>
        <dbReference type="ChEBI" id="CHEBI:57540"/>
    </ligand>
</feature>
<dbReference type="EMBL" id="CAACVS010000164">
    <property type="protein sequence ID" value="VEU38332.1"/>
    <property type="molecule type" value="Genomic_DNA"/>
</dbReference>
<evidence type="ECO:0000256" key="3">
    <source>
        <dbReference type="ARBA" id="ARBA00011881"/>
    </source>
</evidence>
<dbReference type="GO" id="GO:0005829">
    <property type="term" value="C:cytosol"/>
    <property type="evidence" value="ECO:0007669"/>
    <property type="project" value="TreeGrafter"/>
</dbReference>
<dbReference type="GO" id="GO:0051287">
    <property type="term" value="F:NAD binding"/>
    <property type="evidence" value="ECO:0007669"/>
    <property type="project" value="UniProtKB-UniRule"/>
</dbReference>
<dbReference type="SUPFAM" id="SSF51735">
    <property type="entry name" value="NAD(P)-binding Rossmann-fold domains"/>
    <property type="match status" value="1"/>
</dbReference>
<dbReference type="PANTHER" id="PTHR10836">
    <property type="entry name" value="GLYCERALDEHYDE 3-PHOSPHATE DEHYDROGENASE"/>
    <property type="match status" value="1"/>
</dbReference>
<dbReference type="EC" id="1.2.1.12" evidence="12"/>
<comment type="subunit">
    <text evidence="3 12">Homotetramer.</text>
</comment>
<evidence type="ECO:0000256" key="10">
    <source>
        <dbReference type="PIRSR" id="PIRSR000149-4"/>
    </source>
</evidence>
<evidence type="ECO:0000313" key="14">
    <source>
        <dbReference type="EMBL" id="VEU38332.1"/>
    </source>
</evidence>
<keyword evidence="6 12" id="KW-0324">Glycolysis</keyword>
<evidence type="ECO:0000313" key="15">
    <source>
        <dbReference type="Proteomes" id="UP000291116"/>
    </source>
</evidence>
<dbReference type="GO" id="GO:0006096">
    <property type="term" value="P:glycolytic process"/>
    <property type="evidence" value="ECO:0007669"/>
    <property type="project" value="UniProtKB-UniPathway"/>
</dbReference>
<feature type="site" description="Activates thiol group during catalysis" evidence="10">
    <location>
        <position position="177"/>
    </location>
</feature>
<feature type="binding site" evidence="8">
    <location>
        <position position="180"/>
    </location>
    <ligand>
        <name>D-glyceraldehyde 3-phosphate</name>
        <dbReference type="ChEBI" id="CHEBI:59776"/>
    </ligand>
</feature>
<protein>
    <recommendedName>
        <fullName evidence="12">Glyceraldehyde-3-phosphate dehydrogenase</fullName>
        <ecNumber evidence="12">1.2.1.12</ecNumber>
    </recommendedName>
</protein>
<evidence type="ECO:0000256" key="7">
    <source>
        <dbReference type="PIRSR" id="PIRSR000149-1"/>
    </source>
</evidence>
<dbReference type="InterPro" id="IPR006424">
    <property type="entry name" value="Glyceraldehyde-3-P_DH_1"/>
</dbReference>
<comment type="catalytic activity">
    <reaction evidence="12">
        <text>D-glyceraldehyde 3-phosphate + phosphate + NAD(+) = (2R)-3-phospho-glyceroyl phosphate + NADH + H(+)</text>
        <dbReference type="Rhea" id="RHEA:10300"/>
        <dbReference type="ChEBI" id="CHEBI:15378"/>
        <dbReference type="ChEBI" id="CHEBI:43474"/>
        <dbReference type="ChEBI" id="CHEBI:57540"/>
        <dbReference type="ChEBI" id="CHEBI:57604"/>
        <dbReference type="ChEBI" id="CHEBI:57945"/>
        <dbReference type="ChEBI" id="CHEBI:59776"/>
        <dbReference type="EC" id="1.2.1.12"/>
    </reaction>
</comment>
<feature type="binding site" evidence="9">
    <location>
        <begin position="12"/>
        <end position="13"/>
    </location>
    <ligand>
        <name>NAD(+)</name>
        <dbReference type="ChEBI" id="CHEBI:57540"/>
    </ligand>
</feature>
<evidence type="ECO:0000256" key="4">
    <source>
        <dbReference type="ARBA" id="ARBA00023002"/>
    </source>
</evidence>
<evidence type="ECO:0000256" key="11">
    <source>
        <dbReference type="RuleBase" id="RU000397"/>
    </source>
</evidence>
<dbReference type="FunFam" id="3.30.360.10:FF:000001">
    <property type="entry name" value="Glyceraldehyde-3-phosphate dehydrogenase"/>
    <property type="match status" value="1"/>
</dbReference>
<dbReference type="Gene3D" id="3.30.360.10">
    <property type="entry name" value="Dihydrodipicolinate Reductase, domain 2"/>
    <property type="match status" value="1"/>
</dbReference>
<name>A0A448Z8F3_9STRA</name>
<dbReference type="InterPro" id="IPR020830">
    <property type="entry name" value="GlycerAld_3-P_DH_AS"/>
</dbReference>
<evidence type="ECO:0000256" key="8">
    <source>
        <dbReference type="PIRSR" id="PIRSR000149-2"/>
    </source>
</evidence>
<keyword evidence="15" id="KW-1185">Reference proteome</keyword>
<dbReference type="FunFam" id="3.40.50.720:FF:000266">
    <property type="entry name" value="Glyceraldehyde-3-phosphate dehydrogenase"/>
    <property type="match status" value="1"/>
</dbReference>
<dbReference type="OrthoDB" id="1152826at2759"/>
<feature type="binding site" evidence="9">
    <location>
        <position position="79"/>
    </location>
    <ligand>
        <name>NAD(+)</name>
        <dbReference type="ChEBI" id="CHEBI:57540"/>
    </ligand>
</feature>
<dbReference type="Proteomes" id="UP000291116">
    <property type="component" value="Unassembled WGS sequence"/>
</dbReference>
<feature type="binding site" evidence="8">
    <location>
        <begin position="149"/>
        <end position="151"/>
    </location>
    <ligand>
        <name>D-glyceraldehyde 3-phosphate</name>
        <dbReference type="ChEBI" id="CHEBI:59776"/>
    </ligand>
</feature>
<dbReference type="GO" id="GO:0004365">
    <property type="term" value="F:glyceraldehyde-3-phosphate dehydrogenase (NAD+) (phosphorylating) activity"/>
    <property type="evidence" value="ECO:0007669"/>
    <property type="project" value="UniProtKB-UniRule"/>
</dbReference>
<accession>A0A448Z8F3</accession>
<feature type="domain" description="Glyceraldehyde 3-phosphate dehydrogenase NAD(P) binding" evidence="13">
    <location>
        <begin position="3"/>
        <end position="150"/>
    </location>
</feature>
<dbReference type="InterPro" id="IPR020831">
    <property type="entry name" value="GlycerAld/Erythrose_P_DH"/>
</dbReference>
<evidence type="ECO:0000256" key="1">
    <source>
        <dbReference type="ARBA" id="ARBA00004869"/>
    </source>
</evidence>
<feature type="active site" description="Nucleophile" evidence="7">
    <location>
        <position position="150"/>
    </location>
</feature>
<gene>
    <name evidence="14" type="ORF">PSNMU_V1.4_AUG-EV-PASAV3_0051520</name>
</gene>
<dbReference type="UniPathway" id="UPA00109">
    <property type="reaction ID" value="UER00184"/>
</dbReference>
<dbReference type="PRINTS" id="PR00078">
    <property type="entry name" value="G3PDHDRGNASE"/>
</dbReference>
<reference evidence="14 15" key="1">
    <citation type="submission" date="2019-01" db="EMBL/GenBank/DDBJ databases">
        <authorList>
            <person name="Ferrante I. M."/>
        </authorList>
    </citation>
    <scope>NUCLEOTIDE SEQUENCE [LARGE SCALE GENOMIC DNA]</scope>
    <source>
        <strain evidence="14 15">B856</strain>
    </source>
</reference>
<dbReference type="CDD" id="cd05214">
    <property type="entry name" value="GAPDH_I_N"/>
    <property type="match status" value="1"/>
</dbReference>
<sequence length="340" mass="36155">MSTKLGINGFGRIGRLVCRAAIENKDATVVAVNDPFLSVDYAAYQFKYDSVHGRFPGSVEVDGDCLIVDGTRIKFFAQRDPTEIPWAEAGAEIVCESTGIFTTIEKASMHLKGGAKKVVISAPSADAPMFVMGVNNSSYAGQNIFSNASCTTNCLAPLAKVLNDKFGIVEGLMTTIHAGTANQLVVDGPAKGGKDWRAGRSALNNSIPASTGAAKAVGKVLPELNGKLTGMAIRVSIEAHIPTADVSIVDLTFRTEKAATKEEILGALKEASEGDMKGILGYTEEKLVSSDFIHDSASSTVDAGACIFLNDNFHKVISWYDNEWGYSNRLVDLAVYTTNA</sequence>
<comment type="similarity">
    <text evidence="2 11">Belongs to the glyceraldehyde-3-phosphate dehydrogenase family.</text>
</comment>
<dbReference type="Gene3D" id="3.40.50.720">
    <property type="entry name" value="NAD(P)-binding Rossmann-like Domain"/>
    <property type="match status" value="1"/>
</dbReference>
<evidence type="ECO:0000256" key="12">
    <source>
        <dbReference type="RuleBase" id="RU361160"/>
    </source>
</evidence>